<gene>
    <name evidence="1" type="ORF">ColSpa_00455</name>
</gene>
<keyword evidence="2" id="KW-1185">Reference proteome</keyword>
<dbReference type="GeneID" id="73321257"/>
<protein>
    <recommendedName>
        <fullName evidence="3">Nuclear pore protein</fullName>
    </recommendedName>
</protein>
<evidence type="ECO:0000313" key="1">
    <source>
        <dbReference type="EMBL" id="GKT40274.1"/>
    </source>
</evidence>
<dbReference type="RefSeq" id="XP_049122624.1">
    <property type="nucleotide sequence ID" value="XM_049266667.1"/>
</dbReference>
<dbReference type="Proteomes" id="UP001055115">
    <property type="component" value="Unassembled WGS sequence"/>
</dbReference>
<accession>A0AA37L5D3</accession>
<comment type="caution">
    <text evidence="1">The sequence shown here is derived from an EMBL/GenBank/DDBJ whole genome shotgun (WGS) entry which is preliminary data.</text>
</comment>
<dbReference type="AlphaFoldDB" id="A0AA37L5D3"/>
<reference evidence="1 2" key="1">
    <citation type="submission" date="2022-03" db="EMBL/GenBank/DDBJ databases">
        <title>Genome data of Colletotrichum spp.</title>
        <authorList>
            <person name="Utami Y.D."/>
            <person name="Hiruma K."/>
        </authorList>
    </citation>
    <scope>NUCLEOTIDE SEQUENCE [LARGE SCALE GENOMIC DNA]</scope>
    <source>
        <strain evidence="1 2">MAFF 239500</strain>
    </source>
</reference>
<dbReference type="EMBL" id="BQXU01000001">
    <property type="protein sequence ID" value="GKT40274.1"/>
    <property type="molecule type" value="Genomic_DNA"/>
</dbReference>
<organism evidence="1 2">
    <name type="scientific">Colletotrichum spaethianum</name>
    <dbReference type="NCBI Taxonomy" id="700344"/>
    <lineage>
        <taxon>Eukaryota</taxon>
        <taxon>Fungi</taxon>
        <taxon>Dikarya</taxon>
        <taxon>Ascomycota</taxon>
        <taxon>Pezizomycotina</taxon>
        <taxon>Sordariomycetes</taxon>
        <taxon>Hypocreomycetidae</taxon>
        <taxon>Glomerellales</taxon>
        <taxon>Glomerellaceae</taxon>
        <taxon>Colletotrichum</taxon>
        <taxon>Colletotrichum spaethianum species complex</taxon>
    </lineage>
</organism>
<evidence type="ECO:0008006" key="3">
    <source>
        <dbReference type="Google" id="ProtNLM"/>
    </source>
</evidence>
<proteinExistence type="predicted"/>
<evidence type="ECO:0000313" key="2">
    <source>
        <dbReference type="Proteomes" id="UP001055115"/>
    </source>
</evidence>
<sequence>MEIKNLALRPAADAVDEYDSDMEAEWIQTPSVDTVADEDEIQIDPNGDLLLRIGTDPSSGDTRSYRVCSNTLQRSSPFWRRSLYETVSEIRTHDGECWECTPSLYACQFDKSSGLVILLNIIHSKFYQVPRDPTLTEIYNTLCLASSYEMEQVLQPWITQWYGVLKSAETSRNGHDLGMLACMAWTLGDERLFSRTIIKIALTCVADNEGHMVTTEGVRLDNYIHDSLGSPMISGII</sequence>
<name>A0AA37L5D3_9PEZI</name>